<sequence length="216" mass="24197">MPANRCPNPSCEYFNRALPNNAKVCPWCSTPIGNVVTPTPQPPIQPQPSQPPIQQPPIQQPPNQYQRTEQPNYQVPQQTPADYSTVYQPRVSYPQTPPVYTPPPQRAPVLKLIHSSGREFHLVGEGGFIGRRSQSPGIAPPEIDLTGIPHEGIVSRRHARVDWDWSQNAYMIVDMSTNGIYLNNSLLTPGMQYRLLNGDALRFGQDNLVNFTAYVM</sequence>
<reference evidence="3 4" key="1">
    <citation type="submission" date="2015-02" db="EMBL/GenBank/DDBJ databases">
        <title>Nostoc linckia genome annotation.</title>
        <authorList>
            <person name="Zhou Z."/>
        </authorList>
    </citation>
    <scope>NUCLEOTIDE SEQUENCE [LARGE SCALE GENOMIC DNA]</scope>
    <source>
        <strain evidence="4">z8</strain>
    </source>
</reference>
<dbReference type="Gene3D" id="2.60.200.20">
    <property type="match status" value="1"/>
</dbReference>
<proteinExistence type="predicted"/>
<evidence type="ECO:0000313" key="3">
    <source>
        <dbReference type="EMBL" id="PHJ93766.1"/>
    </source>
</evidence>
<dbReference type="AlphaFoldDB" id="A0A9Q6EHA6"/>
<dbReference type="Pfam" id="PF00498">
    <property type="entry name" value="FHA"/>
    <property type="match status" value="1"/>
</dbReference>
<gene>
    <name evidence="3" type="ORF">VF08_34905</name>
</gene>
<evidence type="ECO:0000256" key="1">
    <source>
        <dbReference type="SAM" id="MobiDB-lite"/>
    </source>
</evidence>
<feature type="compositionally biased region" description="Pro residues" evidence="1">
    <location>
        <begin position="39"/>
        <end position="60"/>
    </location>
</feature>
<comment type="caution">
    <text evidence="3">The sequence shown here is derived from an EMBL/GenBank/DDBJ whole genome shotgun (WGS) entry which is preliminary data.</text>
</comment>
<dbReference type="SUPFAM" id="SSF49879">
    <property type="entry name" value="SMAD/FHA domain"/>
    <property type="match status" value="1"/>
</dbReference>
<feature type="domain" description="FHA" evidence="2">
    <location>
        <begin position="127"/>
        <end position="187"/>
    </location>
</feature>
<name>A0A9Q6EHA6_NOSLI</name>
<feature type="compositionally biased region" description="Polar residues" evidence="1">
    <location>
        <begin position="67"/>
        <end position="77"/>
    </location>
</feature>
<dbReference type="CDD" id="cd00060">
    <property type="entry name" value="FHA"/>
    <property type="match status" value="1"/>
</dbReference>
<dbReference type="InterPro" id="IPR008984">
    <property type="entry name" value="SMAD_FHA_dom_sf"/>
</dbReference>
<dbReference type="PROSITE" id="PS50006">
    <property type="entry name" value="FHA_DOMAIN"/>
    <property type="match status" value="1"/>
</dbReference>
<accession>A0A9Q6EHA6</accession>
<evidence type="ECO:0000313" key="4">
    <source>
        <dbReference type="Proteomes" id="UP000222310"/>
    </source>
</evidence>
<organism evidence="3 4">
    <name type="scientific">Nostoc linckia z8</name>
    <dbReference type="NCBI Taxonomy" id="1628746"/>
    <lineage>
        <taxon>Bacteria</taxon>
        <taxon>Bacillati</taxon>
        <taxon>Cyanobacteriota</taxon>
        <taxon>Cyanophyceae</taxon>
        <taxon>Nostocales</taxon>
        <taxon>Nostocaceae</taxon>
        <taxon>Nostoc</taxon>
    </lineage>
</organism>
<evidence type="ECO:0000259" key="2">
    <source>
        <dbReference type="PROSITE" id="PS50006"/>
    </source>
</evidence>
<dbReference type="Proteomes" id="UP000222310">
    <property type="component" value="Unassembled WGS sequence"/>
</dbReference>
<protein>
    <submittedName>
        <fullName evidence="3">Phosphopeptide-binding protein</fullName>
    </submittedName>
</protein>
<dbReference type="InterPro" id="IPR000253">
    <property type="entry name" value="FHA_dom"/>
</dbReference>
<dbReference type="EMBL" id="LAHD01000180">
    <property type="protein sequence ID" value="PHJ93766.1"/>
    <property type="molecule type" value="Genomic_DNA"/>
</dbReference>
<feature type="region of interest" description="Disordered" evidence="1">
    <location>
        <begin position="38"/>
        <end position="77"/>
    </location>
</feature>